<organism evidence="8 9">
    <name type="scientific">Virgisporangium aurantiacum</name>
    <dbReference type="NCBI Taxonomy" id="175570"/>
    <lineage>
        <taxon>Bacteria</taxon>
        <taxon>Bacillati</taxon>
        <taxon>Actinomycetota</taxon>
        <taxon>Actinomycetes</taxon>
        <taxon>Micromonosporales</taxon>
        <taxon>Micromonosporaceae</taxon>
        <taxon>Virgisporangium</taxon>
    </lineage>
</organism>
<dbReference type="AlphaFoldDB" id="A0A8J3Z6F8"/>
<reference evidence="8" key="1">
    <citation type="submission" date="2021-01" db="EMBL/GenBank/DDBJ databases">
        <title>Whole genome shotgun sequence of Virgisporangium aurantiacum NBRC 16421.</title>
        <authorList>
            <person name="Komaki H."/>
            <person name="Tamura T."/>
        </authorList>
    </citation>
    <scope>NUCLEOTIDE SEQUENCE</scope>
    <source>
        <strain evidence="8">NBRC 16421</strain>
    </source>
</reference>
<feature type="transmembrane region" description="Helical" evidence="7">
    <location>
        <begin position="142"/>
        <end position="165"/>
    </location>
</feature>
<dbReference type="InterPro" id="IPR001851">
    <property type="entry name" value="ABC_transp_permease"/>
</dbReference>
<sequence>MSDQKEGVLDLSQPPPPSQQPRKKQSIRDRWATLPGWQKLIGLAAFIGFLYYLPLFGIPGLNYLRTDAIAQGTSWAATLFTISIYVIIAIGLNVVIGLAGLLDLGYVGFFAIGAYSVGLFGSPDSKVVAWMREEFNLSQDWAVSWAICIPIAIALTMISGVILGWPTLRLRGDYLAIVTLGFGEIIRITARNSEFTGGPQGITSIPGPPGEKADGTRLFGVIDIKPWYWMALTVLLIVIFLVRRLEHSRVGRAWLAIREDEDAASVMGVYGFKFKLWAFAIGAALGGLSGVLFASRQGYVDPANFSLELSIMFVAMVVIGGPGNMAGVAVGAILLTYIPERFRELSDYRPLMVGLALVIIPILRPQGLIPSRRRARELKDREEAVAPSA</sequence>
<evidence type="ECO:0000256" key="4">
    <source>
        <dbReference type="ARBA" id="ARBA00022989"/>
    </source>
</evidence>
<feature type="region of interest" description="Disordered" evidence="6">
    <location>
        <begin position="1"/>
        <end position="27"/>
    </location>
</feature>
<evidence type="ECO:0000256" key="6">
    <source>
        <dbReference type="SAM" id="MobiDB-lite"/>
    </source>
</evidence>
<feature type="transmembrane region" description="Helical" evidence="7">
    <location>
        <begin position="226"/>
        <end position="242"/>
    </location>
</feature>
<dbReference type="PANTHER" id="PTHR30482">
    <property type="entry name" value="HIGH-AFFINITY BRANCHED-CHAIN AMINO ACID TRANSPORT SYSTEM PERMEASE"/>
    <property type="match status" value="1"/>
</dbReference>
<evidence type="ECO:0000256" key="7">
    <source>
        <dbReference type="SAM" id="Phobius"/>
    </source>
</evidence>
<evidence type="ECO:0000313" key="8">
    <source>
        <dbReference type="EMBL" id="GIJ58274.1"/>
    </source>
</evidence>
<comment type="caution">
    <text evidence="8">The sequence shown here is derived from an EMBL/GenBank/DDBJ whole genome shotgun (WGS) entry which is preliminary data.</text>
</comment>
<keyword evidence="4 7" id="KW-1133">Transmembrane helix</keyword>
<feature type="transmembrane region" description="Helical" evidence="7">
    <location>
        <begin position="276"/>
        <end position="299"/>
    </location>
</feature>
<evidence type="ECO:0000313" key="9">
    <source>
        <dbReference type="Proteomes" id="UP000612585"/>
    </source>
</evidence>
<feature type="transmembrane region" description="Helical" evidence="7">
    <location>
        <begin position="40"/>
        <end position="64"/>
    </location>
</feature>
<gene>
    <name evidence="8" type="ORF">Vau01_057900</name>
</gene>
<keyword evidence="3 7" id="KW-0812">Transmembrane</keyword>
<evidence type="ECO:0000256" key="5">
    <source>
        <dbReference type="ARBA" id="ARBA00023136"/>
    </source>
</evidence>
<feature type="transmembrane region" description="Helical" evidence="7">
    <location>
        <begin position="311"/>
        <end position="338"/>
    </location>
</feature>
<evidence type="ECO:0000256" key="1">
    <source>
        <dbReference type="ARBA" id="ARBA00004651"/>
    </source>
</evidence>
<comment type="subcellular location">
    <subcellularLocation>
        <location evidence="1">Cell membrane</location>
        <topology evidence="1">Multi-pass membrane protein</topology>
    </subcellularLocation>
</comment>
<feature type="transmembrane region" description="Helical" evidence="7">
    <location>
        <begin position="76"/>
        <end position="98"/>
    </location>
</feature>
<proteinExistence type="predicted"/>
<protein>
    <submittedName>
        <fullName evidence="8">Branched-chain amino acid ABC transporter permease</fullName>
    </submittedName>
</protein>
<dbReference type="Proteomes" id="UP000612585">
    <property type="component" value="Unassembled WGS sequence"/>
</dbReference>
<dbReference type="CDD" id="cd06581">
    <property type="entry name" value="TM_PBP1_LivM_like"/>
    <property type="match status" value="1"/>
</dbReference>
<dbReference type="GO" id="GO:0005886">
    <property type="term" value="C:plasma membrane"/>
    <property type="evidence" value="ECO:0007669"/>
    <property type="project" value="UniProtKB-SubCell"/>
</dbReference>
<feature type="transmembrane region" description="Helical" evidence="7">
    <location>
        <begin position="104"/>
        <end position="121"/>
    </location>
</feature>
<evidence type="ECO:0000256" key="2">
    <source>
        <dbReference type="ARBA" id="ARBA00022475"/>
    </source>
</evidence>
<dbReference type="GO" id="GO:0015658">
    <property type="term" value="F:branched-chain amino acid transmembrane transporter activity"/>
    <property type="evidence" value="ECO:0007669"/>
    <property type="project" value="InterPro"/>
</dbReference>
<dbReference type="EMBL" id="BOPG01000034">
    <property type="protein sequence ID" value="GIJ58274.1"/>
    <property type="molecule type" value="Genomic_DNA"/>
</dbReference>
<name>A0A8J3Z6F8_9ACTN</name>
<keyword evidence="2" id="KW-1003">Cell membrane</keyword>
<keyword evidence="9" id="KW-1185">Reference proteome</keyword>
<evidence type="ECO:0000256" key="3">
    <source>
        <dbReference type="ARBA" id="ARBA00022692"/>
    </source>
</evidence>
<dbReference type="PANTHER" id="PTHR30482:SF10">
    <property type="entry name" value="HIGH-AFFINITY BRANCHED-CHAIN AMINO ACID TRANSPORT PROTEIN BRAE"/>
    <property type="match status" value="1"/>
</dbReference>
<dbReference type="Pfam" id="PF02653">
    <property type="entry name" value="BPD_transp_2"/>
    <property type="match status" value="1"/>
</dbReference>
<keyword evidence="5 7" id="KW-0472">Membrane</keyword>
<dbReference type="InterPro" id="IPR043428">
    <property type="entry name" value="LivM-like"/>
</dbReference>
<accession>A0A8J3Z6F8</accession>